<protein>
    <recommendedName>
        <fullName evidence="4">SPW repeat-containing protein</fullName>
    </recommendedName>
</protein>
<dbReference type="EMBL" id="FOFD01000002">
    <property type="protein sequence ID" value="SEQ22859.1"/>
    <property type="molecule type" value="Genomic_DNA"/>
</dbReference>
<organism evidence="2 3">
    <name type="scientific">Natrinema salaciae</name>
    <dbReference type="NCBI Taxonomy" id="1186196"/>
    <lineage>
        <taxon>Archaea</taxon>
        <taxon>Methanobacteriati</taxon>
        <taxon>Methanobacteriota</taxon>
        <taxon>Stenosarchaea group</taxon>
        <taxon>Halobacteria</taxon>
        <taxon>Halobacteriales</taxon>
        <taxon>Natrialbaceae</taxon>
        <taxon>Natrinema</taxon>
    </lineage>
</organism>
<evidence type="ECO:0000313" key="3">
    <source>
        <dbReference type="Proteomes" id="UP000199114"/>
    </source>
</evidence>
<evidence type="ECO:0008006" key="4">
    <source>
        <dbReference type="Google" id="ProtNLM"/>
    </source>
</evidence>
<sequence>MEREPRYDVDQRIIATTPFLVYLMLCGLFALAQSTVGAPLTQGQPAFLAIVGFLGPLMAIGLIWVRNYTYGAPALVSTMLTTGWFVAYFFFVHDNPANVFAVSGEGATAFLVAAGGVIVGSLLTAGVGCWLWYRESAEFRSAVDRLAGPSDSRH</sequence>
<reference evidence="3" key="1">
    <citation type="submission" date="2016-10" db="EMBL/GenBank/DDBJ databases">
        <authorList>
            <person name="Varghese N."/>
            <person name="Submissions S."/>
        </authorList>
    </citation>
    <scope>NUCLEOTIDE SEQUENCE [LARGE SCALE GENOMIC DNA]</scope>
    <source>
        <strain evidence="3">DSM 25055</strain>
    </source>
</reference>
<proteinExistence type="predicted"/>
<feature type="transmembrane region" description="Helical" evidence="1">
    <location>
        <begin position="72"/>
        <end position="91"/>
    </location>
</feature>
<dbReference type="AlphaFoldDB" id="A0A1H9EB63"/>
<evidence type="ECO:0000256" key="1">
    <source>
        <dbReference type="SAM" id="Phobius"/>
    </source>
</evidence>
<keyword evidence="1" id="KW-1133">Transmembrane helix</keyword>
<accession>A0A1H9EB63</accession>
<evidence type="ECO:0000313" key="2">
    <source>
        <dbReference type="EMBL" id="SEQ22859.1"/>
    </source>
</evidence>
<keyword evidence="3" id="KW-1185">Reference proteome</keyword>
<keyword evidence="1" id="KW-0812">Transmembrane</keyword>
<gene>
    <name evidence="2" type="ORF">SAMN04489841_1242</name>
</gene>
<feature type="transmembrane region" description="Helical" evidence="1">
    <location>
        <begin position="12"/>
        <end position="32"/>
    </location>
</feature>
<dbReference type="Proteomes" id="UP000199114">
    <property type="component" value="Unassembled WGS sequence"/>
</dbReference>
<feature type="transmembrane region" description="Helical" evidence="1">
    <location>
        <begin position="111"/>
        <end position="133"/>
    </location>
</feature>
<feature type="transmembrane region" description="Helical" evidence="1">
    <location>
        <begin position="44"/>
        <end position="65"/>
    </location>
</feature>
<keyword evidence="1" id="KW-0472">Membrane</keyword>
<name>A0A1H9EB63_9EURY</name>